<dbReference type="Proteomes" id="UP000294830">
    <property type="component" value="Unassembled WGS sequence"/>
</dbReference>
<protein>
    <submittedName>
        <fullName evidence="4">Glycosyltransferase involved in cell wall biosynthesis</fullName>
    </submittedName>
</protein>
<keyword evidence="1 4" id="KW-0808">Transferase</keyword>
<evidence type="ECO:0000313" key="5">
    <source>
        <dbReference type="Proteomes" id="UP000294830"/>
    </source>
</evidence>
<dbReference type="PANTHER" id="PTHR46401">
    <property type="entry name" value="GLYCOSYLTRANSFERASE WBBK-RELATED"/>
    <property type="match status" value="1"/>
</dbReference>
<proteinExistence type="predicted"/>
<evidence type="ECO:0000259" key="2">
    <source>
        <dbReference type="Pfam" id="PF00534"/>
    </source>
</evidence>
<dbReference type="InterPro" id="IPR001296">
    <property type="entry name" value="Glyco_trans_1"/>
</dbReference>
<dbReference type="GO" id="GO:0016757">
    <property type="term" value="F:glycosyltransferase activity"/>
    <property type="evidence" value="ECO:0007669"/>
    <property type="project" value="InterPro"/>
</dbReference>
<dbReference type="CDD" id="cd03809">
    <property type="entry name" value="GT4_MtfB-like"/>
    <property type="match status" value="1"/>
</dbReference>
<dbReference type="Gene3D" id="3.40.50.2000">
    <property type="entry name" value="Glycogen Phosphorylase B"/>
    <property type="match status" value="2"/>
</dbReference>
<reference evidence="4 5" key="1">
    <citation type="submission" date="2019-03" db="EMBL/GenBank/DDBJ databases">
        <title>Genomic Encyclopedia of Archaeal and Bacterial Type Strains, Phase II (KMG-II): from individual species to whole genera.</title>
        <authorList>
            <person name="Goeker M."/>
        </authorList>
    </citation>
    <scope>NUCLEOTIDE SEQUENCE [LARGE SCALE GENOMIC DNA]</scope>
    <source>
        <strain evidence="4 5">RL-C</strain>
    </source>
</reference>
<evidence type="ECO:0000256" key="1">
    <source>
        <dbReference type="ARBA" id="ARBA00022679"/>
    </source>
</evidence>
<feature type="domain" description="Glycosyltransferase subfamily 4-like N-terminal" evidence="3">
    <location>
        <begin position="16"/>
        <end position="175"/>
    </location>
</feature>
<sequence>MKIAVNAKALLKGNSDGVGRFMHETFSRIVKANPEHQFYFIFDKNYEPHHIYGKNVEPIIITPSANNPLMWWYWYEVLLADQLKKIKPDVFVAPNGFLSLSVPTAQVAVIHDLSFEHYPELEDWTKRKYFHHFFPRFAERANRILTVSNFSKSDLCGTYKISPHKIDVAYNAADPIFAPLTQKQIDDLRFDLTDGCPYFLYIGSIHPRKNVGRMLRAFDRFKDEVPSNYKLLMVGNPKFKSPKAEKIYREMHHKSDVIFTGWLSNEHLSKAVGAAEALIFVPIFEGFGIPLVEAMKANVPIITSSVTSLPEVAGDAAVLVDPFSITAIKNAMIKMTNDYSFRNEMAAKAFERGKLFNWDNTASILWSTIQNAIE</sequence>
<evidence type="ECO:0000313" key="4">
    <source>
        <dbReference type="EMBL" id="TCN61689.1"/>
    </source>
</evidence>
<dbReference type="Pfam" id="PF13439">
    <property type="entry name" value="Glyco_transf_4"/>
    <property type="match status" value="1"/>
</dbReference>
<evidence type="ECO:0000259" key="3">
    <source>
        <dbReference type="Pfam" id="PF13439"/>
    </source>
</evidence>
<comment type="caution">
    <text evidence="4">The sequence shown here is derived from an EMBL/GenBank/DDBJ whole genome shotgun (WGS) entry which is preliminary data.</text>
</comment>
<keyword evidence="5" id="KW-1185">Reference proteome</keyword>
<dbReference type="AlphaFoldDB" id="A0A4R2ECN8"/>
<organism evidence="4 5">
    <name type="scientific">Acetobacteroides hydrogenigenes</name>
    <dbReference type="NCBI Taxonomy" id="979970"/>
    <lineage>
        <taxon>Bacteria</taxon>
        <taxon>Pseudomonadati</taxon>
        <taxon>Bacteroidota</taxon>
        <taxon>Bacteroidia</taxon>
        <taxon>Bacteroidales</taxon>
        <taxon>Rikenellaceae</taxon>
        <taxon>Acetobacteroides</taxon>
    </lineage>
</organism>
<dbReference type="SUPFAM" id="SSF53756">
    <property type="entry name" value="UDP-Glycosyltransferase/glycogen phosphorylase"/>
    <property type="match status" value="1"/>
</dbReference>
<dbReference type="Pfam" id="PF00534">
    <property type="entry name" value="Glycos_transf_1"/>
    <property type="match status" value="1"/>
</dbReference>
<dbReference type="InterPro" id="IPR028098">
    <property type="entry name" value="Glyco_trans_4-like_N"/>
</dbReference>
<dbReference type="OrthoDB" id="9801609at2"/>
<dbReference type="PANTHER" id="PTHR46401:SF2">
    <property type="entry name" value="GLYCOSYLTRANSFERASE WBBK-RELATED"/>
    <property type="match status" value="1"/>
</dbReference>
<dbReference type="RefSeq" id="WP_131840583.1">
    <property type="nucleotide sequence ID" value="NZ_SLWB01000023.1"/>
</dbReference>
<accession>A0A4R2ECN8</accession>
<gene>
    <name evidence="4" type="ORF">CLV25_12320</name>
</gene>
<name>A0A4R2ECN8_9BACT</name>
<dbReference type="EMBL" id="SLWB01000023">
    <property type="protein sequence ID" value="TCN61689.1"/>
    <property type="molecule type" value="Genomic_DNA"/>
</dbReference>
<feature type="domain" description="Glycosyl transferase family 1" evidence="2">
    <location>
        <begin position="195"/>
        <end position="351"/>
    </location>
</feature>